<feature type="region of interest" description="Disordered" evidence="1">
    <location>
        <begin position="171"/>
        <end position="206"/>
    </location>
</feature>
<dbReference type="EMBL" id="JASUXU010000001">
    <property type="protein sequence ID" value="KAK0328278.1"/>
    <property type="molecule type" value="Genomic_DNA"/>
</dbReference>
<proteinExistence type="predicted"/>
<name>A0AAN6JFG9_9PEZI</name>
<accession>A0AAN6JFG9</accession>
<evidence type="ECO:0000256" key="1">
    <source>
        <dbReference type="SAM" id="MobiDB-lite"/>
    </source>
</evidence>
<dbReference type="Proteomes" id="UP001168146">
    <property type="component" value="Unassembled WGS sequence"/>
</dbReference>
<reference evidence="2" key="1">
    <citation type="submission" date="2021-12" db="EMBL/GenBank/DDBJ databases">
        <title>Black yeast isolated from Biological Soil Crust.</title>
        <authorList>
            <person name="Kurbessoian T."/>
        </authorList>
    </citation>
    <scope>NUCLEOTIDE SEQUENCE</scope>
    <source>
        <strain evidence="2">CCFEE 5208</strain>
    </source>
</reference>
<protein>
    <submittedName>
        <fullName evidence="2">Uncharacterized protein</fullName>
    </submittedName>
</protein>
<dbReference type="AlphaFoldDB" id="A0AAN6JFG9"/>
<organism evidence="2 3">
    <name type="scientific">Friedmanniomyces endolithicus</name>
    <dbReference type="NCBI Taxonomy" id="329885"/>
    <lineage>
        <taxon>Eukaryota</taxon>
        <taxon>Fungi</taxon>
        <taxon>Dikarya</taxon>
        <taxon>Ascomycota</taxon>
        <taxon>Pezizomycotina</taxon>
        <taxon>Dothideomycetes</taxon>
        <taxon>Dothideomycetidae</taxon>
        <taxon>Mycosphaerellales</taxon>
        <taxon>Teratosphaeriaceae</taxon>
        <taxon>Friedmanniomyces</taxon>
    </lineage>
</organism>
<evidence type="ECO:0000313" key="2">
    <source>
        <dbReference type="EMBL" id="KAK0328278.1"/>
    </source>
</evidence>
<feature type="compositionally biased region" description="Polar residues" evidence="1">
    <location>
        <begin position="178"/>
        <end position="193"/>
    </location>
</feature>
<sequence length="552" mass="60200">MDLDRLDLVSTTSRLRLELSSCAQFTTPAEDLTDACPTTPSSEMKDPGSSWIERAKDFCLVLGLRLGDGLHAESKDHLLATLADRIPHAELWQQLGLSTTSVETTASDATGLSLITISLAHCERDLSQQRKRVHKLGVGVPFYDVRPPAGVRTRALERVYLGMDVALPAKHKRPKLPDTNQPQIHTSLSQSTAGRELEEEFSDLCGSDSESDFDDLLFDNDGSPEDTGSCELRYLSASPSIDTRTACVTLPATPNKRSSSSANSESATTAHIEADSILALVDAGLRLAISDTSKRLGKDIRVRGAQRLKRLKDVAPALWSPGYLPSVADRAAFLPTISHALSTVASKASYDAGLQRKFAHLCPANTDDKRSSLSAQLWRLLQEAAYPCKSAGRLKPLFDGTQTAVGLDTGGPETFDPSRDVDTHLQFVEYDDELSDFEESSLHEHLVCDDDQLDSMLQEYIDLDEDDDICWTPFEVEVDILEELLDSAASSSDADSGSISRCAPATCDDRWAGRRDDDFVDELHVETAVDGNSSDMDPEAETRLDAHGMLAV</sequence>
<gene>
    <name evidence="2" type="ORF">LTR82_000207</name>
</gene>
<evidence type="ECO:0000313" key="3">
    <source>
        <dbReference type="Proteomes" id="UP001168146"/>
    </source>
</evidence>
<comment type="caution">
    <text evidence="2">The sequence shown here is derived from an EMBL/GenBank/DDBJ whole genome shotgun (WGS) entry which is preliminary data.</text>
</comment>